<sequence length="174" mass="19753">MKNLILIRHAKSSWDAPLIDKDRPLSKRGINDAHLVANKVSGYLPKTFLVWSSSAQRAKNTAYIFAESLSIPIDNIIFNDDLYTFEVRKLEKIIKSCDNKYDNLILFGHNEAITNFVNIFGNITIDNVPTSGFVSMSFNTDDWNVIEKGTIEQTVFPSELKKYDPPPHTGEPVY</sequence>
<dbReference type="InterPro" id="IPR013078">
    <property type="entry name" value="His_Pase_superF_clade-1"/>
</dbReference>
<dbReference type="OrthoDB" id="9810154at2"/>
<dbReference type="RefSeq" id="WP_129749741.1">
    <property type="nucleotide sequence ID" value="NZ_JUIW01000002.1"/>
</dbReference>
<name>A0A444WGD3_9FLAO</name>
<gene>
    <name evidence="1" type="ORF">NU09_0565</name>
</gene>
<dbReference type="PANTHER" id="PTHR47623">
    <property type="entry name" value="OS09G0287300 PROTEIN"/>
    <property type="match status" value="1"/>
</dbReference>
<accession>A0A444WGD3</accession>
<dbReference type="AlphaFoldDB" id="A0A444WGD3"/>
<evidence type="ECO:0000313" key="2">
    <source>
        <dbReference type="Proteomes" id="UP000289775"/>
    </source>
</evidence>
<proteinExistence type="predicted"/>
<comment type="caution">
    <text evidence="1">The sequence shown here is derived from an EMBL/GenBank/DDBJ whole genome shotgun (WGS) entry which is preliminary data.</text>
</comment>
<evidence type="ECO:0000313" key="1">
    <source>
        <dbReference type="EMBL" id="RYJ44931.1"/>
    </source>
</evidence>
<dbReference type="SMART" id="SM00855">
    <property type="entry name" value="PGAM"/>
    <property type="match status" value="1"/>
</dbReference>
<keyword evidence="2" id="KW-1185">Reference proteome</keyword>
<dbReference type="CDD" id="cd07040">
    <property type="entry name" value="HP"/>
    <property type="match status" value="1"/>
</dbReference>
<reference evidence="1 2" key="1">
    <citation type="submission" date="2014-12" db="EMBL/GenBank/DDBJ databases">
        <title>Genome sequence of Flavobacterium beibuense RSKm HC5.</title>
        <authorList>
            <person name="Kim J.F."/>
            <person name="Song J.Y."/>
            <person name="Kwak M.-J."/>
            <person name="Lee S.-W."/>
        </authorList>
    </citation>
    <scope>NUCLEOTIDE SEQUENCE [LARGE SCALE GENOMIC DNA]</scope>
    <source>
        <strain evidence="1 2">RSKm HC5</strain>
    </source>
</reference>
<dbReference type="EMBL" id="JUIW01000002">
    <property type="protein sequence ID" value="RYJ44931.1"/>
    <property type="molecule type" value="Genomic_DNA"/>
</dbReference>
<dbReference type="InterPro" id="IPR029033">
    <property type="entry name" value="His_PPase_superfam"/>
</dbReference>
<dbReference type="PANTHER" id="PTHR47623:SF1">
    <property type="entry name" value="OS09G0287300 PROTEIN"/>
    <property type="match status" value="1"/>
</dbReference>
<dbReference type="Proteomes" id="UP000289775">
    <property type="component" value="Unassembled WGS sequence"/>
</dbReference>
<dbReference type="Pfam" id="PF00300">
    <property type="entry name" value="His_Phos_1"/>
    <property type="match status" value="1"/>
</dbReference>
<dbReference type="Gene3D" id="3.40.50.1240">
    <property type="entry name" value="Phosphoglycerate mutase-like"/>
    <property type="match status" value="1"/>
</dbReference>
<protein>
    <submittedName>
        <fullName evidence="1">Putative phosphohistidine phosphatase, SixA</fullName>
    </submittedName>
</protein>
<organism evidence="1 2">
    <name type="scientific">Flavobacterium beibuense</name>
    <dbReference type="NCBI Taxonomy" id="657326"/>
    <lineage>
        <taxon>Bacteria</taxon>
        <taxon>Pseudomonadati</taxon>
        <taxon>Bacteroidota</taxon>
        <taxon>Flavobacteriia</taxon>
        <taxon>Flavobacteriales</taxon>
        <taxon>Flavobacteriaceae</taxon>
        <taxon>Flavobacterium</taxon>
    </lineage>
</organism>
<dbReference type="SUPFAM" id="SSF53254">
    <property type="entry name" value="Phosphoglycerate mutase-like"/>
    <property type="match status" value="1"/>
</dbReference>